<evidence type="ECO:0000313" key="4">
    <source>
        <dbReference type="Proteomes" id="UP000799436"/>
    </source>
</evidence>
<gene>
    <name evidence="3" type="ORF">EJ03DRAFT_355415</name>
</gene>
<feature type="region of interest" description="Disordered" evidence="1">
    <location>
        <begin position="80"/>
        <end position="109"/>
    </location>
</feature>
<evidence type="ECO:0000313" key="3">
    <source>
        <dbReference type="EMBL" id="KAF2764870.1"/>
    </source>
</evidence>
<dbReference type="PANTHER" id="PTHR28208">
    <property type="entry name" value="PHOSPHATIDATE PHOSPHATASE APP1"/>
    <property type="match status" value="1"/>
</dbReference>
<dbReference type="Proteomes" id="UP000799436">
    <property type="component" value="Unassembled WGS sequence"/>
</dbReference>
<protein>
    <recommendedName>
        <fullName evidence="2">Phosphatidate phosphatase APP1 catalytic domain-containing protein</fullName>
    </recommendedName>
</protein>
<keyword evidence="4" id="KW-1185">Reference proteome</keyword>
<accession>A0A6G1KWS8</accession>
<dbReference type="EMBL" id="ML995908">
    <property type="protein sequence ID" value="KAF2764870.1"/>
    <property type="molecule type" value="Genomic_DNA"/>
</dbReference>
<dbReference type="InterPro" id="IPR052935">
    <property type="entry name" value="Mg2+_PAP"/>
</dbReference>
<feature type="domain" description="Phosphatidate phosphatase APP1 catalytic" evidence="2">
    <location>
        <begin position="236"/>
        <end position="389"/>
    </location>
</feature>
<dbReference type="PANTHER" id="PTHR28208:SF1">
    <property type="entry name" value="FILAMENT ORGANIZATION PROTEIN APP1-LIKE, PUTATIVE (AFU_ORTHOLOGUE AFUA_1G06650)-RELATED"/>
    <property type="match status" value="1"/>
</dbReference>
<name>A0A6G1KWS8_9PEZI</name>
<dbReference type="AlphaFoldDB" id="A0A6G1KWS8"/>
<dbReference type="GO" id="GO:0030479">
    <property type="term" value="C:actin cortical patch"/>
    <property type="evidence" value="ECO:0007669"/>
    <property type="project" value="TreeGrafter"/>
</dbReference>
<organism evidence="3 4">
    <name type="scientific">Teratosphaeria nubilosa</name>
    <dbReference type="NCBI Taxonomy" id="161662"/>
    <lineage>
        <taxon>Eukaryota</taxon>
        <taxon>Fungi</taxon>
        <taxon>Dikarya</taxon>
        <taxon>Ascomycota</taxon>
        <taxon>Pezizomycotina</taxon>
        <taxon>Dothideomycetes</taxon>
        <taxon>Dothideomycetidae</taxon>
        <taxon>Mycosphaerellales</taxon>
        <taxon>Teratosphaeriaceae</taxon>
        <taxon>Teratosphaeria</taxon>
    </lineage>
</organism>
<sequence>MDWANAFYDHTHRLAVDALNGEAIEKSSHWSPDVPDDLREWLPNLFDRFPIVWPWSKPQPIDPALHKIWIFDNTAFRTPSPSDNRPELAKLADPNATKPKRVDGQPTRGGSGWEVEFVACCFIKNSGRDLAGVNAALVHHLAVADDDVATKKRIASRLEPFIDSVLPNRTLRITIGDVEHQTLGPLSHSGISSQLLEMHFDPAREQLGQSVQSHAINLPPPFGLASTTIFAEEKGWGIISDIDDTIKVTRTIDPIGILKNTFVVETPEPIAGMPELYAHAKSVLSDPPFFYLSASPYNLYRFLRIFRDAHYPLGTIILRDASWQNLGGLITSLTQNTKEYKDDRIAKIHTWFPHRRYICFGDSMQSDPEAYGQAARRFPGWIRAIFIRKVVGIAGMDEKRKNANERFEWAFRGLDRKLWHVFSDPAEVTERIDELARDEHAMVGGESF</sequence>
<proteinExistence type="predicted"/>
<dbReference type="GO" id="GO:0008195">
    <property type="term" value="F:phosphatidate phosphatase activity"/>
    <property type="evidence" value="ECO:0007669"/>
    <property type="project" value="InterPro"/>
</dbReference>
<dbReference type="OrthoDB" id="414243at2759"/>
<reference evidence="3" key="1">
    <citation type="journal article" date="2020" name="Stud. Mycol.">
        <title>101 Dothideomycetes genomes: a test case for predicting lifestyles and emergence of pathogens.</title>
        <authorList>
            <person name="Haridas S."/>
            <person name="Albert R."/>
            <person name="Binder M."/>
            <person name="Bloem J."/>
            <person name="Labutti K."/>
            <person name="Salamov A."/>
            <person name="Andreopoulos B."/>
            <person name="Baker S."/>
            <person name="Barry K."/>
            <person name="Bills G."/>
            <person name="Bluhm B."/>
            <person name="Cannon C."/>
            <person name="Castanera R."/>
            <person name="Culley D."/>
            <person name="Daum C."/>
            <person name="Ezra D."/>
            <person name="Gonzalez J."/>
            <person name="Henrissat B."/>
            <person name="Kuo A."/>
            <person name="Liang C."/>
            <person name="Lipzen A."/>
            <person name="Lutzoni F."/>
            <person name="Magnuson J."/>
            <person name="Mondo S."/>
            <person name="Nolan M."/>
            <person name="Ohm R."/>
            <person name="Pangilinan J."/>
            <person name="Park H.-J."/>
            <person name="Ramirez L."/>
            <person name="Alfaro M."/>
            <person name="Sun H."/>
            <person name="Tritt A."/>
            <person name="Yoshinaga Y."/>
            <person name="Zwiers L.-H."/>
            <person name="Turgeon B."/>
            <person name="Goodwin S."/>
            <person name="Spatafora J."/>
            <person name="Crous P."/>
            <person name="Grigoriev I."/>
        </authorList>
    </citation>
    <scope>NUCLEOTIDE SEQUENCE</scope>
    <source>
        <strain evidence="3">CBS 116005</strain>
    </source>
</reference>
<dbReference type="Pfam" id="PF09949">
    <property type="entry name" value="APP1_cat"/>
    <property type="match status" value="1"/>
</dbReference>
<evidence type="ECO:0000256" key="1">
    <source>
        <dbReference type="SAM" id="MobiDB-lite"/>
    </source>
</evidence>
<dbReference type="InterPro" id="IPR019236">
    <property type="entry name" value="APP1_cat"/>
</dbReference>
<evidence type="ECO:0000259" key="2">
    <source>
        <dbReference type="Pfam" id="PF09949"/>
    </source>
</evidence>